<comment type="caution">
    <text evidence="1">The sequence shown here is derived from an EMBL/GenBank/DDBJ whole genome shotgun (WGS) entry which is preliminary data.</text>
</comment>
<dbReference type="EMBL" id="BGZK01000094">
    <property type="protein sequence ID" value="GBP18248.1"/>
    <property type="molecule type" value="Genomic_DNA"/>
</dbReference>
<sequence length="244" mass="27370">MARYRVSASRRSQIQRNVASQLGINRASHKRAISHYLAHPRRKGFALADKGPFLPRSARSLTPPAPMLMYLGQTVTTIFWPTRTWSVPTIPPERQIKSDSPTETLGGAVTTVRPLFIKPNVGSRGRRARGVGRGALIDGVLTRRGGLTYQSLLDFVNLLLAKRFVDDKPYYRMEVIITAIFQTGELFARARIFARAIHTRRLGVSIEIFKSIPQFPANRATEARLNLSSVAFPGRAIVRRMKYA</sequence>
<keyword evidence="2" id="KW-1185">Reference proteome</keyword>
<accession>A0A4C1TWE6</accession>
<organism evidence="1 2">
    <name type="scientific">Eumeta variegata</name>
    <name type="common">Bagworm moth</name>
    <name type="synonym">Eumeta japonica</name>
    <dbReference type="NCBI Taxonomy" id="151549"/>
    <lineage>
        <taxon>Eukaryota</taxon>
        <taxon>Metazoa</taxon>
        <taxon>Ecdysozoa</taxon>
        <taxon>Arthropoda</taxon>
        <taxon>Hexapoda</taxon>
        <taxon>Insecta</taxon>
        <taxon>Pterygota</taxon>
        <taxon>Neoptera</taxon>
        <taxon>Endopterygota</taxon>
        <taxon>Lepidoptera</taxon>
        <taxon>Glossata</taxon>
        <taxon>Ditrysia</taxon>
        <taxon>Tineoidea</taxon>
        <taxon>Psychidae</taxon>
        <taxon>Oiketicinae</taxon>
        <taxon>Eumeta</taxon>
    </lineage>
</organism>
<dbReference type="Proteomes" id="UP000299102">
    <property type="component" value="Unassembled WGS sequence"/>
</dbReference>
<evidence type="ECO:0000313" key="1">
    <source>
        <dbReference type="EMBL" id="GBP18248.1"/>
    </source>
</evidence>
<protein>
    <submittedName>
        <fullName evidence="1">Uncharacterized protein</fullName>
    </submittedName>
</protein>
<name>A0A4C1TWE6_EUMVA</name>
<dbReference type="AlphaFoldDB" id="A0A4C1TWE6"/>
<gene>
    <name evidence="1" type="ORF">EVAR_9090_1</name>
</gene>
<evidence type="ECO:0000313" key="2">
    <source>
        <dbReference type="Proteomes" id="UP000299102"/>
    </source>
</evidence>
<reference evidence="1 2" key="1">
    <citation type="journal article" date="2019" name="Commun. Biol.">
        <title>The bagworm genome reveals a unique fibroin gene that provides high tensile strength.</title>
        <authorList>
            <person name="Kono N."/>
            <person name="Nakamura H."/>
            <person name="Ohtoshi R."/>
            <person name="Tomita M."/>
            <person name="Numata K."/>
            <person name="Arakawa K."/>
        </authorList>
    </citation>
    <scope>NUCLEOTIDE SEQUENCE [LARGE SCALE GENOMIC DNA]</scope>
</reference>
<proteinExistence type="predicted"/>